<feature type="compositionally biased region" description="Basic and acidic residues" evidence="9">
    <location>
        <begin position="200"/>
        <end position="258"/>
    </location>
</feature>
<feature type="compositionally biased region" description="Basic and acidic residues" evidence="9">
    <location>
        <begin position="481"/>
        <end position="491"/>
    </location>
</feature>
<dbReference type="PANTHER" id="PTHR23158">
    <property type="entry name" value="MELANOMA INHIBITORY ACTIVITY-RELATED"/>
    <property type="match status" value="1"/>
</dbReference>
<dbReference type="GO" id="GO:0005789">
    <property type="term" value="C:endoplasmic reticulum membrane"/>
    <property type="evidence" value="ECO:0007669"/>
    <property type="project" value="UniProtKB-SubCell"/>
</dbReference>
<gene>
    <name evidence="12" type="ORF">DPMN_088697</name>
</gene>
<keyword evidence="2 7" id="KW-0728">SH3 domain</keyword>
<feature type="compositionally biased region" description="Basic and acidic residues" evidence="9">
    <location>
        <begin position="447"/>
        <end position="472"/>
    </location>
</feature>
<dbReference type="InterPro" id="IPR051500">
    <property type="entry name" value="cTAGE_MIA/OTOR"/>
</dbReference>
<feature type="compositionally biased region" description="Basic and acidic residues" evidence="9">
    <location>
        <begin position="352"/>
        <end position="369"/>
    </location>
</feature>
<feature type="region of interest" description="Disordered" evidence="9">
    <location>
        <begin position="1014"/>
        <end position="1036"/>
    </location>
</feature>
<evidence type="ECO:0000256" key="2">
    <source>
        <dbReference type="ARBA" id="ARBA00022443"/>
    </source>
</evidence>
<evidence type="ECO:0000256" key="9">
    <source>
        <dbReference type="SAM" id="MobiDB-lite"/>
    </source>
</evidence>
<dbReference type="GO" id="GO:0009306">
    <property type="term" value="P:protein secretion"/>
    <property type="evidence" value="ECO:0007669"/>
    <property type="project" value="TreeGrafter"/>
</dbReference>
<protein>
    <recommendedName>
        <fullName evidence="11">SH3 domain-containing protein</fullName>
    </recommendedName>
</protein>
<evidence type="ECO:0000256" key="6">
    <source>
        <dbReference type="ARBA" id="ARBA00023180"/>
    </source>
</evidence>
<evidence type="ECO:0000313" key="12">
    <source>
        <dbReference type="EMBL" id="KAH3846396.1"/>
    </source>
</evidence>
<feature type="compositionally biased region" description="Basic and acidic residues" evidence="9">
    <location>
        <begin position="877"/>
        <end position="916"/>
    </location>
</feature>
<evidence type="ECO:0000256" key="7">
    <source>
        <dbReference type="PROSITE-ProRule" id="PRU00192"/>
    </source>
</evidence>
<feature type="region of interest" description="Disordered" evidence="9">
    <location>
        <begin position="582"/>
        <end position="602"/>
    </location>
</feature>
<dbReference type="InterPro" id="IPR001452">
    <property type="entry name" value="SH3_domain"/>
</dbReference>
<feature type="domain" description="SH3" evidence="11">
    <location>
        <begin position="35"/>
        <end position="97"/>
    </location>
</feature>
<keyword evidence="3 10" id="KW-0732">Signal</keyword>
<dbReference type="SMART" id="SM00326">
    <property type="entry name" value="SH3"/>
    <property type="match status" value="1"/>
</dbReference>
<feature type="coiled-coil region" evidence="8">
    <location>
        <begin position="1384"/>
        <end position="1453"/>
    </location>
</feature>
<feature type="compositionally biased region" description="Basic and acidic residues" evidence="9">
    <location>
        <begin position="292"/>
        <end position="309"/>
    </location>
</feature>
<feature type="signal peptide" evidence="10">
    <location>
        <begin position="1"/>
        <end position="19"/>
    </location>
</feature>
<dbReference type="PROSITE" id="PS50002">
    <property type="entry name" value="SH3"/>
    <property type="match status" value="1"/>
</dbReference>
<feature type="coiled-coil region" evidence="8">
    <location>
        <begin position="1486"/>
        <end position="1520"/>
    </location>
</feature>
<accession>A0A9D4KV03</accession>
<feature type="compositionally biased region" description="Basic and acidic residues" evidence="9">
    <location>
        <begin position="271"/>
        <end position="285"/>
    </location>
</feature>
<sequence length="1551" mass="172811">MTKYLAVSLLIISANVAFADKISDLRLCASRGCDVLISQARALARHKPTDPIMLSFDRGDLINIYSKSAGKRVDLWGGEINGKRGYFPRSFVRELKVEIPNPQFTVETESYVPLEDRIMGRVPDSPKSPEADTEKQHEDPKEQQQDTQNNQENLDKNPAVQEVTKQNDEPAVEASSTDETEIDETELPELPQLPVEEPESEQKEKDSRIKTEDGGKEAHDKPSADETEIAEDKQLADETDLLTEKSPDREELTEKLVEPTDETEINEEDDNKEKDETETEDKSHGLSENQGSDEKHKLPEKPDAVKSEDPVVSENVNQQKQHFEAEKGEKVLETTQKDEKQGVDAVATENKIAGEEVRTKEEKKEPHADDGDETELPDDVDETDIEPNKKEHVESDVKVEASVQDGDTKIDGEKEEETKKEIKNDKADETGGSFFGNMLSAVFGSSSKEDTAKAADNEKKNVDLPMEKKDDMLTDNNADTNKQESVKEAKETVNLPSEVNVEGLKKDIAVEVSKENEKKIADNLDEREKADVNEKPDTDALKFINDKGEIDDEEVEVKKSEVDEIKKKIVIEMEKEKVENVDKTTNLDGDAKSEEGSSSFHKTANLDGAAKSEEGSSSFQASIIPSTSTQMPAVQVVASASNKGTIVDGTFFPDEYLGGEETTQTSIVGDSTRLYTNTYNIDGTMFTTVEETLLTSNTELFKKVDDTQKPVDIISPTAAQQATSAAKSDITSYSEELKTTTHSTESLDNKVTQAIGLSQVKPPTTAVIHENIQSSSSTDFVASSSTSFATQFLETTLETSFDHGKQSSDTTYSASLDAIHNLLETSLNKFNETVRSNNVQEQVQPSQNLDAYTTNAFLSRKPLSSGATDSAEASAEADPKPTDEKEHRHSDNHVHTTDSYEQEIRPKQDQTVETHAHSHGQHGHSHGQSGHGHSHGQSGHGHSHGQSGHGHSHGQSGHGHSHGQKGHGQSGHGHSHGQNGHGHSHGQNGHGHSHGQNSHGQIKEMGHFETIQNLDENNNEKTTQPTPEDYYERAPPTDIPPQGQVMGSEAQPLEDLYSADHVFGRKVPDSNLDEEETKRSSMDILKALDPIMKTLIDMMPGSVQGVLEQEPLGMSPTLTMLVSLVSTAVLGLATCLGCLCKGEKKKSGKKDPVVIIRALEEKLFISTKEKENLEDDLQIKVKKIEELQREVTTQQASSGTAETEVGTVKLHNDSLKKQVSALHQEVTQYKQEVADKEEELTRLREEVSAYETDVRDLEQRATDAEKALQKTVHQLHERKEELTSAHTRLESLAEQVKQLETRKQQLEDESADWAEKVKDLTEQVQLSAEESSRIQEDLAYKASELEVLRDCFLQVKAFQGEEEQEAADETPLDLNEKLKQMMDVSRVNATLRAVEDERDVLQNKLAIEIDSRKELEDQIQGLKRHLETGQTDKMKAERQCQEAQTRLEVLSKYFREKEAELTRQLGEQEVLKNQNMSKLQNTSSMTEELSKQNEIYRQQIEDLKSEISKAERDFRSQIAANEKKAHENWLATRAAERELKESKHECGMLRH</sequence>
<feature type="compositionally biased region" description="Basic and acidic residues" evidence="9">
    <location>
        <begin position="127"/>
        <end position="144"/>
    </location>
</feature>
<feature type="compositionally biased region" description="Basic and acidic residues" evidence="9">
    <location>
        <begin position="386"/>
        <end position="399"/>
    </location>
</feature>
<feature type="chain" id="PRO_5039220042" description="SH3 domain-containing protein" evidence="10">
    <location>
        <begin position="20"/>
        <end position="1551"/>
    </location>
</feature>
<feature type="compositionally biased region" description="Basic and acidic residues" evidence="9">
    <location>
        <begin position="321"/>
        <end position="342"/>
    </location>
</feature>
<evidence type="ECO:0000259" key="11">
    <source>
        <dbReference type="PROSITE" id="PS50002"/>
    </source>
</evidence>
<feature type="compositionally biased region" description="Low complexity" evidence="9">
    <location>
        <begin position="864"/>
        <end position="876"/>
    </location>
</feature>
<keyword evidence="4" id="KW-0256">Endoplasmic reticulum</keyword>
<dbReference type="SUPFAM" id="SSF50044">
    <property type="entry name" value="SH3-domain"/>
    <property type="match status" value="1"/>
</dbReference>
<keyword evidence="13" id="KW-1185">Reference proteome</keyword>
<dbReference type="Proteomes" id="UP000828390">
    <property type="component" value="Unassembled WGS sequence"/>
</dbReference>
<reference evidence="12" key="1">
    <citation type="journal article" date="2019" name="bioRxiv">
        <title>The Genome of the Zebra Mussel, Dreissena polymorpha: A Resource for Invasive Species Research.</title>
        <authorList>
            <person name="McCartney M.A."/>
            <person name="Auch B."/>
            <person name="Kono T."/>
            <person name="Mallez S."/>
            <person name="Zhang Y."/>
            <person name="Obille A."/>
            <person name="Becker A."/>
            <person name="Abrahante J.E."/>
            <person name="Garbe J."/>
            <person name="Badalamenti J.P."/>
            <person name="Herman A."/>
            <person name="Mangelson H."/>
            <person name="Liachko I."/>
            <person name="Sullivan S."/>
            <person name="Sone E.D."/>
            <person name="Koren S."/>
            <person name="Silverstein K.A.T."/>
            <person name="Beckman K.B."/>
            <person name="Gohl D.M."/>
        </authorList>
    </citation>
    <scope>NUCLEOTIDE SEQUENCE</scope>
    <source>
        <strain evidence="12">Duluth1</strain>
        <tissue evidence="12">Whole animal</tissue>
    </source>
</reference>
<name>A0A9D4KV03_DREPO</name>
<feature type="compositionally biased region" description="Acidic residues" evidence="9">
    <location>
        <begin position="370"/>
        <end position="385"/>
    </location>
</feature>
<comment type="subcellular location">
    <subcellularLocation>
        <location evidence="1">Endoplasmic reticulum membrane</location>
        <topology evidence="1">Single-pass membrane protein</topology>
    </subcellularLocation>
</comment>
<feature type="region of interest" description="Disordered" evidence="9">
    <location>
        <begin position="115"/>
        <end position="434"/>
    </location>
</feature>
<evidence type="ECO:0000256" key="4">
    <source>
        <dbReference type="ARBA" id="ARBA00022824"/>
    </source>
</evidence>
<feature type="region of interest" description="Disordered" evidence="9">
    <location>
        <begin position="861"/>
        <end position="1000"/>
    </location>
</feature>
<dbReference type="Gene3D" id="2.30.30.40">
    <property type="entry name" value="SH3 Domains"/>
    <property type="match status" value="1"/>
</dbReference>
<evidence type="ECO:0000256" key="3">
    <source>
        <dbReference type="ARBA" id="ARBA00022729"/>
    </source>
</evidence>
<dbReference type="GO" id="GO:0070971">
    <property type="term" value="C:endoplasmic reticulum exit site"/>
    <property type="evidence" value="ECO:0007669"/>
    <property type="project" value="TreeGrafter"/>
</dbReference>
<evidence type="ECO:0000256" key="8">
    <source>
        <dbReference type="SAM" id="Coils"/>
    </source>
</evidence>
<dbReference type="InterPro" id="IPR036028">
    <property type="entry name" value="SH3-like_dom_sf"/>
</dbReference>
<dbReference type="PANTHER" id="PTHR23158:SF33">
    <property type="entry name" value="TRANSPORT AND GOLGI ORGANIZATION PROTEIN 1"/>
    <property type="match status" value="1"/>
</dbReference>
<keyword evidence="5 8" id="KW-0175">Coiled coil</keyword>
<evidence type="ECO:0000256" key="10">
    <source>
        <dbReference type="SAM" id="SignalP"/>
    </source>
</evidence>
<feature type="compositionally biased region" description="Basic and acidic residues" evidence="9">
    <location>
        <begin position="406"/>
        <end position="429"/>
    </location>
</feature>
<organism evidence="12 13">
    <name type="scientific">Dreissena polymorpha</name>
    <name type="common">Zebra mussel</name>
    <name type="synonym">Mytilus polymorpha</name>
    <dbReference type="NCBI Taxonomy" id="45954"/>
    <lineage>
        <taxon>Eukaryota</taxon>
        <taxon>Metazoa</taxon>
        <taxon>Spiralia</taxon>
        <taxon>Lophotrochozoa</taxon>
        <taxon>Mollusca</taxon>
        <taxon>Bivalvia</taxon>
        <taxon>Autobranchia</taxon>
        <taxon>Heteroconchia</taxon>
        <taxon>Euheterodonta</taxon>
        <taxon>Imparidentia</taxon>
        <taxon>Neoheterodontei</taxon>
        <taxon>Myida</taxon>
        <taxon>Dreissenoidea</taxon>
        <taxon>Dreissenidae</taxon>
        <taxon>Dreissena</taxon>
    </lineage>
</organism>
<proteinExistence type="predicted"/>
<evidence type="ECO:0000313" key="13">
    <source>
        <dbReference type="Proteomes" id="UP000828390"/>
    </source>
</evidence>
<comment type="caution">
    <text evidence="12">The sequence shown here is derived from an EMBL/GenBank/DDBJ whole genome shotgun (WGS) entry which is preliminary data.</text>
</comment>
<feature type="compositionally biased region" description="Acidic residues" evidence="9">
    <location>
        <begin position="259"/>
        <end position="270"/>
    </location>
</feature>
<dbReference type="Gene3D" id="1.20.5.340">
    <property type="match status" value="1"/>
</dbReference>
<feature type="coiled-coil region" evidence="8">
    <location>
        <begin position="1156"/>
        <end position="1323"/>
    </location>
</feature>
<reference evidence="12" key="2">
    <citation type="submission" date="2020-11" db="EMBL/GenBank/DDBJ databases">
        <authorList>
            <person name="McCartney M.A."/>
            <person name="Auch B."/>
            <person name="Kono T."/>
            <person name="Mallez S."/>
            <person name="Becker A."/>
            <person name="Gohl D.M."/>
            <person name="Silverstein K.A.T."/>
            <person name="Koren S."/>
            <person name="Bechman K.B."/>
            <person name="Herman A."/>
            <person name="Abrahante J.E."/>
            <person name="Garbe J."/>
        </authorList>
    </citation>
    <scope>NUCLEOTIDE SEQUENCE</scope>
    <source>
        <strain evidence="12">Duluth1</strain>
        <tissue evidence="12">Whole animal</tissue>
    </source>
</reference>
<dbReference type="EMBL" id="JAIWYP010000003">
    <property type="protein sequence ID" value="KAH3846396.1"/>
    <property type="molecule type" value="Genomic_DNA"/>
</dbReference>
<dbReference type="GO" id="GO:0035459">
    <property type="term" value="P:vesicle cargo loading"/>
    <property type="evidence" value="ECO:0007669"/>
    <property type="project" value="TreeGrafter"/>
</dbReference>
<evidence type="ECO:0000256" key="5">
    <source>
        <dbReference type="ARBA" id="ARBA00023054"/>
    </source>
</evidence>
<feature type="compositionally biased region" description="Polar residues" evidence="9">
    <location>
        <begin position="1014"/>
        <end position="1026"/>
    </location>
</feature>
<dbReference type="Pfam" id="PF07653">
    <property type="entry name" value="SH3_2"/>
    <property type="match status" value="1"/>
</dbReference>
<keyword evidence="6" id="KW-0325">Glycoprotein</keyword>
<dbReference type="GO" id="GO:0006888">
    <property type="term" value="P:endoplasmic reticulum to Golgi vesicle-mediated transport"/>
    <property type="evidence" value="ECO:0007669"/>
    <property type="project" value="TreeGrafter"/>
</dbReference>
<feature type="non-terminal residue" evidence="12">
    <location>
        <position position="1551"/>
    </location>
</feature>
<feature type="region of interest" description="Disordered" evidence="9">
    <location>
        <begin position="446"/>
        <end position="494"/>
    </location>
</feature>
<evidence type="ECO:0000256" key="1">
    <source>
        <dbReference type="ARBA" id="ARBA00004389"/>
    </source>
</evidence>
<feature type="compositionally biased region" description="Acidic residues" evidence="9">
    <location>
        <begin position="176"/>
        <end position="187"/>
    </location>
</feature>